<feature type="compositionally biased region" description="Basic residues" evidence="1">
    <location>
        <begin position="97"/>
        <end position="110"/>
    </location>
</feature>
<dbReference type="InterPro" id="IPR016197">
    <property type="entry name" value="Chromo-like_dom_sf"/>
</dbReference>
<keyword evidence="3" id="KW-1185">Reference proteome</keyword>
<organism evidence="2 3">
    <name type="scientific">Platanthera guangdongensis</name>
    <dbReference type="NCBI Taxonomy" id="2320717"/>
    <lineage>
        <taxon>Eukaryota</taxon>
        <taxon>Viridiplantae</taxon>
        <taxon>Streptophyta</taxon>
        <taxon>Embryophyta</taxon>
        <taxon>Tracheophyta</taxon>
        <taxon>Spermatophyta</taxon>
        <taxon>Magnoliopsida</taxon>
        <taxon>Liliopsida</taxon>
        <taxon>Asparagales</taxon>
        <taxon>Orchidaceae</taxon>
        <taxon>Orchidoideae</taxon>
        <taxon>Orchideae</taxon>
        <taxon>Orchidinae</taxon>
        <taxon>Platanthera</taxon>
    </lineage>
</organism>
<dbReference type="SUPFAM" id="SSF54160">
    <property type="entry name" value="Chromo domain-like"/>
    <property type="match status" value="1"/>
</dbReference>
<feature type="compositionally biased region" description="Basic and acidic residues" evidence="1">
    <location>
        <begin position="84"/>
        <end position="96"/>
    </location>
</feature>
<evidence type="ECO:0008006" key="4">
    <source>
        <dbReference type="Google" id="ProtNLM"/>
    </source>
</evidence>
<evidence type="ECO:0000256" key="1">
    <source>
        <dbReference type="SAM" id="MobiDB-lite"/>
    </source>
</evidence>
<evidence type="ECO:0000313" key="2">
    <source>
        <dbReference type="EMBL" id="KAK8958525.1"/>
    </source>
</evidence>
<gene>
    <name evidence="2" type="ORF">KSP40_PGU021648</name>
</gene>
<name>A0ABR2M370_9ASPA</name>
<accession>A0ABR2M370</accession>
<comment type="caution">
    <text evidence="2">The sequence shown here is derived from an EMBL/GenBank/DDBJ whole genome shotgun (WGS) entry which is preliminary data.</text>
</comment>
<feature type="region of interest" description="Disordered" evidence="1">
    <location>
        <begin position="84"/>
        <end position="110"/>
    </location>
</feature>
<protein>
    <recommendedName>
        <fullName evidence="4">Chromo domain-containing protein</fullName>
    </recommendedName>
</protein>
<proteinExistence type="predicted"/>
<dbReference type="Proteomes" id="UP001412067">
    <property type="component" value="Unassembled WGS sequence"/>
</dbReference>
<reference evidence="2 3" key="1">
    <citation type="journal article" date="2022" name="Nat. Plants">
        <title>Genomes of leafy and leafless Platanthera orchids illuminate the evolution of mycoheterotrophy.</title>
        <authorList>
            <person name="Li M.H."/>
            <person name="Liu K.W."/>
            <person name="Li Z."/>
            <person name="Lu H.C."/>
            <person name="Ye Q.L."/>
            <person name="Zhang D."/>
            <person name="Wang J.Y."/>
            <person name="Li Y.F."/>
            <person name="Zhong Z.M."/>
            <person name="Liu X."/>
            <person name="Yu X."/>
            <person name="Liu D.K."/>
            <person name="Tu X.D."/>
            <person name="Liu B."/>
            <person name="Hao Y."/>
            <person name="Liao X.Y."/>
            <person name="Jiang Y.T."/>
            <person name="Sun W.H."/>
            <person name="Chen J."/>
            <person name="Chen Y.Q."/>
            <person name="Ai Y."/>
            <person name="Zhai J.W."/>
            <person name="Wu S.S."/>
            <person name="Zhou Z."/>
            <person name="Hsiao Y.Y."/>
            <person name="Wu W.L."/>
            <person name="Chen Y.Y."/>
            <person name="Lin Y.F."/>
            <person name="Hsu J.L."/>
            <person name="Li C.Y."/>
            <person name="Wang Z.W."/>
            <person name="Zhao X."/>
            <person name="Zhong W.Y."/>
            <person name="Ma X.K."/>
            <person name="Ma L."/>
            <person name="Huang J."/>
            <person name="Chen G.Z."/>
            <person name="Huang M.Z."/>
            <person name="Huang L."/>
            <person name="Peng D.H."/>
            <person name="Luo Y.B."/>
            <person name="Zou S.Q."/>
            <person name="Chen S.P."/>
            <person name="Lan S."/>
            <person name="Tsai W.C."/>
            <person name="Van de Peer Y."/>
            <person name="Liu Z.J."/>
        </authorList>
    </citation>
    <scope>NUCLEOTIDE SEQUENCE [LARGE SCALE GENOMIC DNA]</scope>
    <source>
        <strain evidence="2">Lor288</strain>
    </source>
</reference>
<evidence type="ECO:0000313" key="3">
    <source>
        <dbReference type="Proteomes" id="UP001412067"/>
    </source>
</evidence>
<sequence>MILAAELLTTPDGATYRFLIRWRDRPPSDDSWVLATELQRLDAELLRLYLSDHASEIRDFEWGRIDAAAPPPLLDDDPVAEALQHKDLRSRDDANGRRRYNLRPRRATLT</sequence>
<dbReference type="EMBL" id="JBBWWR010000012">
    <property type="protein sequence ID" value="KAK8958525.1"/>
    <property type="molecule type" value="Genomic_DNA"/>
</dbReference>